<name>A0A1Q9D1V6_SYMMI</name>
<accession>A0A1Q9D1V6</accession>
<dbReference type="Proteomes" id="UP000186817">
    <property type="component" value="Unassembled WGS sequence"/>
</dbReference>
<dbReference type="OrthoDB" id="407477at2759"/>
<dbReference type="Gene3D" id="3.40.50.150">
    <property type="entry name" value="Vaccinia Virus protein VP39"/>
    <property type="match status" value="1"/>
</dbReference>
<dbReference type="AlphaFoldDB" id="A0A1Q9D1V6"/>
<organism evidence="1 2">
    <name type="scientific">Symbiodinium microadriaticum</name>
    <name type="common">Dinoflagellate</name>
    <name type="synonym">Zooxanthella microadriatica</name>
    <dbReference type="NCBI Taxonomy" id="2951"/>
    <lineage>
        <taxon>Eukaryota</taxon>
        <taxon>Sar</taxon>
        <taxon>Alveolata</taxon>
        <taxon>Dinophyceae</taxon>
        <taxon>Suessiales</taxon>
        <taxon>Symbiodiniaceae</taxon>
        <taxon>Symbiodinium</taxon>
    </lineage>
</organism>
<dbReference type="EMBL" id="LSRX01000776">
    <property type="protein sequence ID" value="OLP89135.1"/>
    <property type="molecule type" value="Genomic_DNA"/>
</dbReference>
<evidence type="ECO:0000313" key="2">
    <source>
        <dbReference type="Proteomes" id="UP000186817"/>
    </source>
</evidence>
<dbReference type="InterPro" id="IPR029063">
    <property type="entry name" value="SAM-dependent_MTases_sf"/>
</dbReference>
<keyword evidence="2" id="KW-1185">Reference proteome</keyword>
<evidence type="ECO:0000313" key="1">
    <source>
        <dbReference type="EMBL" id="OLP89135.1"/>
    </source>
</evidence>
<reference evidence="1 2" key="1">
    <citation type="submission" date="2016-02" db="EMBL/GenBank/DDBJ databases">
        <title>Genome analysis of coral dinoflagellate symbionts highlights evolutionary adaptations to a symbiotic lifestyle.</title>
        <authorList>
            <person name="Aranda M."/>
            <person name="Li Y."/>
            <person name="Liew Y.J."/>
            <person name="Baumgarten S."/>
            <person name="Simakov O."/>
            <person name="Wilson M."/>
            <person name="Piel J."/>
            <person name="Ashoor H."/>
            <person name="Bougouffa S."/>
            <person name="Bajic V.B."/>
            <person name="Ryu T."/>
            <person name="Ravasi T."/>
            <person name="Bayer T."/>
            <person name="Micklem G."/>
            <person name="Kim H."/>
            <person name="Bhak J."/>
            <person name="Lajeunesse T.C."/>
            <person name="Voolstra C.R."/>
        </authorList>
    </citation>
    <scope>NUCLEOTIDE SEQUENCE [LARGE SCALE GENOMIC DNA]</scope>
    <source>
        <strain evidence="1 2">CCMP2467</strain>
    </source>
</reference>
<protein>
    <submittedName>
        <fullName evidence="1">Uncharacterized protein</fullName>
    </submittedName>
</protein>
<sequence>MWHVASLPDYGSYAVLQPSSLPAFQPSSLPAFQLSSLPAFAFQPQRVEGWKAGAGRPEGLKAGGWRDGRLEGWKAGRLEGWKAGRLEGWRTAGRLENGWRAGRLGGLEGRTRLWKKGSDIGGQFVGVFAQAVGLLAGVVLLDLAAVPFEVSVRGGSAFGYDCEGWPDRLVRKFGDPVIPARRLLKVERSLEDLYLPQPRRNSSRGLFLVLDLRGARTADDTQGVIRAWAELSAHSLLALRVSKPTSDVLQLLRLFFFATQQRHWYKKPGPMPAISNADEISCDPCGCLAQKAISANLPSQDYHNAAANYLRWEARVRGQHPFFSEALKYQTDKVTYHRYELFYHRTLPRRLDHDGGAGCFLEIGFGCVAFVRGVALSAGIWPVVFPGAKVHILEIDGPCVQNLSTWLQKQNYSVHVVDAGAVLELERLKHDVFLRGCPQGLLSLVVDDGSHNSSDLVTTFLSLYPSLKPGGQYYMEDLGLTSYNVYDSLEPMTTKGQERPGTAFFFVASLLRGLFAKWPRSYAPFQDVGLLRCWLNICLIEKSQ</sequence>
<proteinExistence type="predicted"/>
<gene>
    <name evidence="1" type="ORF">AK812_SmicGene29437</name>
</gene>
<dbReference type="SUPFAM" id="SSF53335">
    <property type="entry name" value="S-adenosyl-L-methionine-dependent methyltransferases"/>
    <property type="match status" value="1"/>
</dbReference>
<comment type="caution">
    <text evidence="1">The sequence shown here is derived from an EMBL/GenBank/DDBJ whole genome shotgun (WGS) entry which is preliminary data.</text>
</comment>